<dbReference type="PANTHER" id="PTHR34580">
    <property type="match status" value="1"/>
</dbReference>
<feature type="domain" description="HTH deoR-type" evidence="3">
    <location>
        <begin position="2"/>
        <end position="57"/>
    </location>
</feature>
<dbReference type="EMBL" id="SRYR01000009">
    <property type="protein sequence ID" value="TGY41171.1"/>
    <property type="molecule type" value="Genomic_DNA"/>
</dbReference>
<organism evidence="4 5">
    <name type="scientific">Clostridium sartagoforme</name>
    <dbReference type="NCBI Taxonomy" id="84031"/>
    <lineage>
        <taxon>Bacteria</taxon>
        <taxon>Bacillati</taxon>
        <taxon>Bacillota</taxon>
        <taxon>Clostridia</taxon>
        <taxon>Eubacteriales</taxon>
        <taxon>Clostridiaceae</taxon>
        <taxon>Clostridium</taxon>
    </lineage>
</organism>
<dbReference type="PANTHER" id="PTHR34580:SF1">
    <property type="entry name" value="PROTEIN PAFC"/>
    <property type="match status" value="1"/>
</dbReference>
<proteinExistence type="predicted"/>
<dbReference type="SUPFAM" id="SSF46785">
    <property type="entry name" value="Winged helix' DNA-binding domain"/>
    <property type="match status" value="1"/>
</dbReference>
<name>A0A4S2DJR8_9CLOT</name>
<dbReference type="RefSeq" id="WP_136007747.1">
    <property type="nucleotide sequence ID" value="NZ_SRYR01000009.1"/>
</dbReference>
<accession>A0A4S2DJR8</accession>
<dbReference type="InterPro" id="IPR001034">
    <property type="entry name" value="DeoR_HTH"/>
</dbReference>
<dbReference type="Pfam" id="PF13280">
    <property type="entry name" value="WYL"/>
    <property type="match status" value="1"/>
</dbReference>
<reference evidence="4 5" key="1">
    <citation type="submission" date="2019-04" db="EMBL/GenBank/DDBJ databases">
        <title>Microbes associate with the intestines of laboratory mice.</title>
        <authorList>
            <person name="Navarre W."/>
            <person name="Wong E."/>
            <person name="Huang K."/>
            <person name="Tropini C."/>
            <person name="Ng K."/>
            <person name="Yu B."/>
        </authorList>
    </citation>
    <scope>NUCLEOTIDE SEQUENCE [LARGE SCALE GENOMIC DNA]</scope>
    <source>
        <strain evidence="4 5">NM50_B9-20</strain>
    </source>
</reference>
<evidence type="ECO:0000256" key="2">
    <source>
        <dbReference type="ARBA" id="ARBA00023163"/>
    </source>
</evidence>
<dbReference type="OrthoDB" id="9815009at2"/>
<dbReference type="InterPro" id="IPR036390">
    <property type="entry name" value="WH_DNA-bd_sf"/>
</dbReference>
<dbReference type="GO" id="GO:0003700">
    <property type="term" value="F:DNA-binding transcription factor activity"/>
    <property type="evidence" value="ECO:0007669"/>
    <property type="project" value="InterPro"/>
</dbReference>
<keyword evidence="1" id="KW-0805">Transcription regulation</keyword>
<dbReference type="SMART" id="SM00420">
    <property type="entry name" value="HTH_DEOR"/>
    <property type="match status" value="1"/>
</dbReference>
<evidence type="ECO:0000313" key="4">
    <source>
        <dbReference type="EMBL" id="TGY41171.1"/>
    </source>
</evidence>
<dbReference type="PROSITE" id="PS52050">
    <property type="entry name" value="WYL"/>
    <property type="match status" value="1"/>
</dbReference>
<evidence type="ECO:0000313" key="5">
    <source>
        <dbReference type="Proteomes" id="UP000306888"/>
    </source>
</evidence>
<dbReference type="InterPro" id="IPR036388">
    <property type="entry name" value="WH-like_DNA-bd_sf"/>
</dbReference>
<gene>
    <name evidence="4" type="ORF">E5347_13450</name>
</gene>
<comment type="caution">
    <text evidence="4">The sequence shown here is derived from an EMBL/GenBank/DDBJ whole genome shotgun (WGS) entry which is preliminary data.</text>
</comment>
<sequence length="318" mass="36602">MKADRLISILMLLQMHKQLTANDLAKRLEVSVRTIYRDIESLSSLGIPIFTDRGVNGGVKLLGDYKTTLNGINKDELYSLFIPTGNKILEDLGIEKVKENTLLKLLGNSSTHQINEIKNIQNYIYIDMYTWSENPNKIDKDILSTLQNSIWNNNVLNILYRKINETKIVILNPLGLVCKRGNWYLIGENNEIIKTYRVSSIETVSLTDEIFQRPNDFNLEKYWKTSTSKFKDSIPKHLFTFKVNPSILNNIKERPFITISNTVVKDDVVYIDIKFDALYQGIEFAFGYGKDVEIVEPIEAIEIIKKKAAEVIALYKRN</sequence>
<dbReference type="PROSITE" id="PS51000">
    <property type="entry name" value="HTH_DEOR_2"/>
    <property type="match status" value="1"/>
</dbReference>
<dbReference type="Pfam" id="PF08279">
    <property type="entry name" value="HTH_11"/>
    <property type="match status" value="1"/>
</dbReference>
<keyword evidence="5" id="KW-1185">Reference proteome</keyword>
<dbReference type="InterPro" id="IPR026881">
    <property type="entry name" value="WYL_dom"/>
</dbReference>
<dbReference type="AlphaFoldDB" id="A0A4S2DJR8"/>
<keyword evidence="2" id="KW-0804">Transcription</keyword>
<protein>
    <submittedName>
        <fullName evidence="4">WYL domain-containing protein</fullName>
    </submittedName>
</protein>
<evidence type="ECO:0000256" key="1">
    <source>
        <dbReference type="ARBA" id="ARBA00023015"/>
    </source>
</evidence>
<dbReference type="InterPro" id="IPR013196">
    <property type="entry name" value="HTH_11"/>
</dbReference>
<dbReference type="Proteomes" id="UP000306888">
    <property type="component" value="Unassembled WGS sequence"/>
</dbReference>
<dbReference type="InterPro" id="IPR051534">
    <property type="entry name" value="CBASS_pafABC_assoc_protein"/>
</dbReference>
<dbReference type="Gene3D" id="1.10.10.10">
    <property type="entry name" value="Winged helix-like DNA-binding domain superfamily/Winged helix DNA-binding domain"/>
    <property type="match status" value="1"/>
</dbReference>
<evidence type="ECO:0000259" key="3">
    <source>
        <dbReference type="PROSITE" id="PS51000"/>
    </source>
</evidence>